<dbReference type="AlphaFoldDB" id="A0A517ND33"/>
<dbReference type="PRINTS" id="PR00419">
    <property type="entry name" value="ADXRDTASE"/>
</dbReference>
<evidence type="ECO:0000256" key="7">
    <source>
        <dbReference type="SAM" id="MobiDB-lite"/>
    </source>
</evidence>
<evidence type="ECO:0000313" key="9">
    <source>
        <dbReference type="EMBL" id="QDT05033.1"/>
    </source>
</evidence>
<evidence type="ECO:0000256" key="1">
    <source>
        <dbReference type="ARBA" id="ARBA00001974"/>
    </source>
</evidence>
<dbReference type="UniPathway" id="UPA00252"/>
<feature type="compositionally biased region" description="Low complexity" evidence="7">
    <location>
        <begin position="487"/>
        <end position="497"/>
    </location>
</feature>
<dbReference type="GO" id="GO:0004729">
    <property type="term" value="F:oxygen-dependent protoporphyrinogen oxidase activity"/>
    <property type="evidence" value="ECO:0007669"/>
    <property type="project" value="UniProtKB-UniRule"/>
</dbReference>
<dbReference type="GO" id="GO:0005737">
    <property type="term" value="C:cytoplasm"/>
    <property type="evidence" value="ECO:0007669"/>
    <property type="project" value="UniProtKB-SubCell"/>
</dbReference>
<feature type="domain" description="Amine oxidase" evidence="8">
    <location>
        <begin position="16"/>
        <end position="466"/>
    </location>
</feature>
<dbReference type="NCBIfam" id="TIGR00562">
    <property type="entry name" value="proto_IX_ox"/>
    <property type="match status" value="1"/>
</dbReference>
<dbReference type="InterPro" id="IPR050464">
    <property type="entry name" value="Zeta_carotene_desat/Oxidored"/>
</dbReference>
<keyword evidence="6" id="KW-0963">Cytoplasm</keyword>
<gene>
    <name evidence="9" type="primary">hemY_1</name>
    <name evidence="9" type="ORF">K227x_34310</name>
</gene>
<evidence type="ECO:0000256" key="6">
    <source>
        <dbReference type="RuleBase" id="RU364052"/>
    </source>
</evidence>
<keyword evidence="10" id="KW-1185">Reference proteome</keyword>
<keyword evidence="5 6" id="KW-0350">Heme biosynthesis</keyword>
<dbReference type="RefSeq" id="WP_145170930.1">
    <property type="nucleotide sequence ID" value="NZ_CP036525.1"/>
</dbReference>
<comment type="similarity">
    <text evidence="6">Belongs to the protoporphyrinogen/coproporphyrinogen oxidase family. Coproporphyrinogen III oxidase subfamily.</text>
</comment>
<comment type="subcellular location">
    <subcellularLocation>
        <location evidence="6">Cytoplasm</location>
    </subcellularLocation>
</comment>
<evidence type="ECO:0000256" key="3">
    <source>
        <dbReference type="ARBA" id="ARBA00022827"/>
    </source>
</evidence>
<feature type="region of interest" description="Disordered" evidence="7">
    <location>
        <begin position="471"/>
        <end position="497"/>
    </location>
</feature>
<evidence type="ECO:0000256" key="5">
    <source>
        <dbReference type="ARBA" id="ARBA00023133"/>
    </source>
</evidence>
<organism evidence="9 10">
    <name type="scientific">Rubripirellula lacrimiformis</name>
    <dbReference type="NCBI Taxonomy" id="1930273"/>
    <lineage>
        <taxon>Bacteria</taxon>
        <taxon>Pseudomonadati</taxon>
        <taxon>Planctomycetota</taxon>
        <taxon>Planctomycetia</taxon>
        <taxon>Pirellulales</taxon>
        <taxon>Pirellulaceae</taxon>
        <taxon>Rubripirellula</taxon>
    </lineage>
</organism>
<dbReference type="PANTHER" id="PTHR42923">
    <property type="entry name" value="PROTOPORPHYRINOGEN OXIDASE"/>
    <property type="match status" value="1"/>
</dbReference>
<protein>
    <recommendedName>
        <fullName evidence="6">Coproporphyrinogen III oxidase</fullName>
        <ecNumber evidence="6">1.3.3.15</ecNumber>
    </recommendedName>
</protein>
<dbReference type="PANTHER" id="PTHR42923:SF3">
    <property type="entry name" value="PROTOPORPHYRINOGEN OXIDASE"/>
    <property type="match status" value="1"/>
</dbReference>
<dbReference type="Gene3D" id="3.90.660.20">
    <property type="entry name" value="Protoporphyrinogen oxidase, mitochondrial, domain 2"/>
    <property type="match status" value="1"/>
</dbReference>
<evidence type="ECO:0000256" key="4">
    <source>
        <dbReference type="ARBA" id="ARBA00023002"/>
    </source>
</evidence>
<keyword evidence="4 6" id="KW-0560">Oxidoreductase</keyword>
<evidence type="ECO:0000259" key="8">
    <source>
        <dbReference type="Pfam" id="PF01593"/>
    </source>
</evidence>
<dbReference type="Pfam" id="PF01593">
    <property type="entry name" value="Amino_oxidase"/>
    <property type="match status" value="1"/>
</dbReference>
<comment type="pathway">
    <text evidence="6">Porphyrin-containing compound metabolism; protoheme biosynthesis.</text>
</comment>
<sequence length="497" mass="53368">MPTCNPKRVAVIGGGISGLAAAHHLRKLDPSLDVQLFESGDRLGGVIRTTETDGFLIEGAADNFITTAPNAIELCRDLGLGQELIPTNPGGGGAMVVSRGKLEPVPPGFMVMAPSRIWPILATRILSPMGKLRSGMEVFVPRKKAAEDESLKSFISRRFGSEMFQRLVQPLVGGIYTADPARLSVAATMPRFLDMEQQHGSLIRGMMSGRRKQSGPAESRGGARHSQFMTLRGGMSRLIDALAASLPSDSVHLNSPIVQLSKASTGWLIEDQNGHRSTADAVVMASPANHAATMLRQVAPKIARRLRRIEYASCAVVSLAFRRDQINAPMNSFGFVVPHVENHLILSCSFSSEKYEGRAPDGTVLMRVFIGGAMQSGLLRLPNDQLIELAHWEVARLLKIDGKPLLRHLTRQSQAMPQYHVGHQQRISDIKEHLADHPTLALAGSSLSGVGVPGCVASGQKAAVEVVAGMKESDAAAQRAGRRREANPSSESSASNS</sequence>
<reference evidence="9 10" key="1">
    <citation type="submission" date="2019-02" db="EMBL/GenBank/DDBJ databases">
        <title>Deep-cultivation of Planctomycetes and their phenomic and genomic characterization uncovers novel biology.</title>
        <authorList>
            <person name="Wiegand S."/>
            <person name="Jogler M."/>
            <person name="Boedeker C."/>
            <person name="Pinto D."/>
            <person name="Vollmers J."/>
            <person name="Rivas-Marin E."/>
            <person name="Kohn T."/>
            <person name="Peeters S.H."/>
            <person name="Heuer A."/>
            <person name="Rast P."/>
            <person name="Oberbeckmann S."/>
            <person name="Bunk B."/>
            <person name="Jeske O."/>
            <person name="Meyerdierks A."/>
            <person name="Storesund J.E."/>
            <person name="Kallscheuer N."/>
            <person name="Luecker S."/>
            <person name="Lage O.M."/>
            <person name="Pohl T."/>
            <person name="Merkel B.J."/>
            <person name="Hornburger P."/>
            <person name="Mueller R.-W."/>
            <person name="Bruemmer F."/>
            <person name="Labrenz M."/>
            <person name="Spormann A.M."/>
            <person name="Op den Camp H."/>
            <person name="Overmann J."/>
            <person name="Amann R."/>
            <person name="Jetten M.S.M."/>
            <person name="Mascher T."/>
            <person name="Medema M.H."/>
            <person name="Devos D.P."/>
            <person name="Kaster A.-K."/>
            <person name="Ovreas L."/>
            <person name="Rohde M."/>
            <person name="Galperin M.Y."/>
            <person name="Jogler C."/>
        </authorList>
    </citation>
    <scope>NUCLEOTIDE SEQUENCE [LARGE SCALE GENOMIC DNA]</scope>
    <source>
        <strain evidence="9 10">K22_7</strain>
    </source>
</reference>
<dbReference type="KEGG" id="rlc:K227x_34310"/>
<dbReference type="Proteomes" id="UP000318538">
    <property type="component" value="Chromosome"/>
</dbReference>
<dbReference type="EC" id="1.3.3.15" evidence="6"/>
<dbReference type="SUPFAM" id="SSF54373">
    <property type="entry name" value="FAD-linked reductases, C-terminal domain"/>
    <property type="match status" value="1"/>
</dbReference>
<keyword evidence="3 6" id="KW-0274">FAD</keyword>
<dbReference type="GO" id="GO:0006783">
    <property type="term" value="P:heme biosynthetic process"/>
    <property type="evidence" value="ECO:0007669"/>
    <property type="project" value="UniProtKB-UniRule"/>
</dbReference>
<dbReference type="EMBL" id="CP036525">
    <property type="protein sequence ID" value="QDT05033.1"/>
    <property type="molecule type" value="Genomic_DNA"/>
</dbReference>
<evidence type="ECO:0000256" key="2">
    <source>
        <dbReference type="ARBA" id="ARBA00022630"/>
    </source>
</evidence>
<keyword evidence="2 6" id="KW-0285">Flavoprotein</keyword>
<dbReference type="OrthoDB" id="9805195at2"/>
<evidence type="ECO:0000313" key="10">
    <source>
        <dbReference type="Proteomes" id="UP000318538"/>
    </source>
</evidence>
<accession>A0A517ND33</accession>
<dbReference type="Gene3D" id="1.10.3110.10">
    <property type="entry name" value="protoporphyrinogen ix oxidase, domain 3"/>
    <property type="match status" value="1"/>
</dbReference>
<name>A0A517ND33_9BACT</name>
<dbReference type="InterPro" id="IPR002937">
    <property type="entry name" value="Amino_oxidase"/>
</dbReference>
<comment type="cofactor">
    <cofactor evidence="1 6">
        <name>FAD</name>
        <dbReference type="ChEBI" id="CHEBI:57692"/>
    </cofactor>
</comment>
<comment type="catalytic activity">
    <reaction evidence="6">
        <text>coproporphyrinogen III + 3 O2 = coproporphyrin III + 3 H2O2</text>
        <dbReference type="Rhea" id="RHEA:43436"/>
        <dbReference type="ChEBI" id="CHEBI:15379"/>
        <dbReference type="ChEBI" id="CHEBI:16240"/>
        <dbReference type="ChEBI" id="CHEBI:57309"/>
        <dbReference type="ChEBI" id="CHEBI:131725"/>
        <dbReference type="EC" id="1.3.3.15"/>
    </reaction>
</comment>
<dbReference type="InterPro" id="IPR004572">
    <property type="entry name" value="Protoporphyrinogen_oxidase"/>
</dbReference>
<proteinExistence type="inferred from homology"/>
<dbReference type="Gene3D" id="3.50.50.60">
    <property type="entry name" value="FAD/NAD(P)-binding domain"/>
    <property type="match status" value="1"/>
</dbReference>
<dbReference type="InterPro" id="IPR036188">
    <property type="entry name" value="FAD/NAD-bd_sf"/>
</dbReference>
<comment type="function">
    <text evidence="6">Involved in coproporphyrin-dependent heme b biosynthesis. Catalyzes the oxidation of coproporphyrinogen III to coproporphyrin III.</text>
</comment>
<dbReference type="SUPFAM" id="SSF51905">
    <property type="entry name" value="FAD/NAD(P)-binding domain"/>
    <property type="match status" value="1"/>
</dbReference>